<dbReference type="Pfam" id="PF01531">
    <property type="entry name" value="Glyco_transf_11"/>
    <property type="match status" value="1"/>
</dbReference>
<dbReference type="Gene3D" id="3.40.50.11350">
    <property type="match status" value="1"/>
</dbReference>
<dbReference type="AlphaFoldDB" id="A0A949K4F3"/>
<proteinExistence type="predicted"/>
<comment type="caution">
    <text evidence="3">The sequence shown here is derived from an EMBL/GenBank/DDBJ whole genome shotgun (WGS) entry which is preliminary data.</text>
</comment>
<evidence type="ECO:0000313" key="4">
    <source>
        <dbReference type="Proteomes" id="UP000712157"/>
    </source>
</evidence>
<dbReference type="RefSeq" id="WP_238721392.1">
    <property type="nucleotide sequence ID" value="NZ_JAHQCW010000011.1"/>
</dbReference>
<dbReference type="EMBL" id="JAHQCW010000011">
    <property type="protein sequence ID" value="MBU9736611.1"/>
    <property type="molecule type" value="Genomic_DNA"/>
</dbReference>
<dbReference type="CDD" id="cd11301">
    <property type="entry name" value="Fut1_Fut2_like"/>
    <property type="match status" value="1"/>
</dbReference>
<dbReference type="GO" id="GO:0008107">
    <property type="term" value="F:galactoside 2-alpha-L-fucosyltransferase activity"/>
    <property type="evidence" value="ECO:0007669"/>
    <property type="project" value="InterPro"/>
</dbReference>
<accession>A0A949K4F3</accession>
<evidence type="ECO:0000256" key="1">
    <source>
        <dbReference type="ARBA" id="ARBA00022676"/>
    </source>
</evidence>
<protein>
    <submittedName>
        <fullName evidence="3">Alpha-1,2-fucosyltransferase</fullName>
    </submittedName>
</protein>
<keyword evidence="1" id="KW-0328">Glycosyltransferase</keyword>
<keyword evidence="2" id="KW-0808">Transferase</keyword>
<keyword evidence="4" id="KW-1185">Reference proteome</keyword>
<evidence type="ECO:0000313" key="3">
    <source>
        <dbReference type="EMBL" id="MBU9736611.1"/>
    </source>
</evidence>
<reference evidence="3" key="1">
    <citation type="submission" date="2021-06" db="EMBL/GenBank/DDBJ databases">
        <title>Description of novel taxa of the family Lachnospiraceae.</title>
        <authorList>
            <person name="Chaplin A.V."/>
            <person name="Sokolova S.R."/>
            <person name="Pikina A.P."/>
            <person name="Korzhanova M."/>
            <person name="Belova V."/>
            <person name="Korostin D."/>
            <person name="Efimov B.A."/>
        </authorList>
    </citation>
    <scope>NUCLEOTIDE SEQUENCE</scope>
    <source>
        <strain evidence="3">ASD5720</strain>
    </source>
</reference>
<gene>
    <name evidence="3" type="ORF">KTH89_08675</name>
</gene>
<dbReference type="PANTHER" id="PTHR11927">
    <property type="entry name" value="GALACTOSIDE 2-L-FUCOSYLTRANSFERASE"/>
    <property type="match status" value="1"/>
</dbReference>
<sequence length="291" mass="33889">MVISEIMGGFGNQLFSYACAYATAKQNNDTMILDKHLYDCGYFRRFQLDQLNIDCKETLLPPTAPFDRYKHPFRTKLYELKRARKLPSPIKMVREENEFAYIPEQFSYDANIHLTGYWQNYRYFDQYREDLLRQYTPKTPFRAEIREQISTLRSTNSAAIHIRRGDYVHFKGGKCLSPTYYLQALNLLQQSAGPDLRLYIFSDDIPYVKQALSALPSPIFLSDSLTPTDLEEFYLMSACRHQILANSTFSWWAAYLNPNPSKQVIAPLADLWTNDFYLPDWTAVPAEILAS</sequence>
<dbReference type="GO" id="GO:0005975">
    <property type="term" value="P:carbohydrate metabolic process"/>
    <property type="evidence" value="ECO:0007669"/>
    <property type="project" value="InterPro"/>
</dbReference>
<name>A0A949K4F3_9FIRM</name>
<organism evidence="3 4">
    <name type="scientific">Diplocloster agilis</name>
    <dbReference type="NCBI Taxonomy" id="2850323"/>
    <lineage>
        <taxon>Bacteria</taxon>
        <taxon>Bacillati</taxon>
        <taxon>Bacillota</taxon>
        <taxon>Clostridia</taxon>
        <taxon>Lachnospirales</taxon>
        <taxon>Lachnospiraceae</taxon>
        <taxon>Diplocloster</taxon>
    </lineage>
</organism>
<dbReference type="InterPro" id="IPR002516">
    <property type="entry name" value="Glyco_trans_11"/>
</dbReference>
<evidence type="ECO:0000256" key="2">
    <source>
        <dbReference type="ARBA" id="ARBA00022679"/>
    </source>
</evidence>
<dbReference type="Proteomes" id="UP000712157">
    <property type="component" value="Unassembled WGS sequence"/>
</dbReference>
<dbReference type="GO" id="GO:0016020">
    <property type="term" value="C:membrane"/>
    <property type="evidence" value="ECO:0007669"/>
    <property type="project" value="InterPro"/>
</dbReference>
<dbReference type="PANTHER" id="PTHR11927:SF9">
    <property type="entry name" value="L-FUCOSYLTRANSFERASE"/>
    <property type="match status" value="1"/>
</dbReference>